<proteinExistence type="predicted"/>
<organism evidence="1 2">
    <name type="scientific">Scytalidium lignicola</name>
    <name type="common">Hyphomycete</name>
    <dbReference type="NCBI Taxonomy" id="5539"/>
    <lineage>
        <taxon>Eukaryota</taxon>
        <taxon>Fungi</taxon>
        <taxon>Dikarya</taxon>
        <taxon>Ascomycota</taxon>
        <taxon>Pezizomycotina</taxon>
        <taxon>Leotiomycetes</taxon>
        <taxon>Leotiomycetes incertae sedis</taxon>
        <taxon>Scytalidium</taxon>
    </lineage>
</organism>
<name>A0A3E2GU41_SCYLI</name>
<protein>
    <submittedName>
        <fullName evidence="1">Uncharacterized protein</fullName>
    </submittedName>
</protein>
<keyword evidence="2" id="KW-1185">Reference proteome</keyword>
<feature type="non-terminal residue" evidence="1">
    <location>
        <position position="1"/>
    </location>
</feature>
<reference evidence="1 2" key="1">
    <citation type="submission" date="2018-05" db="EMBL/GenBank/DDBJ databases">
        <title>Draft genome sequence of Scytalidium lignicola DSM 105466, a ubiquitous saprotrophic fungus.</title>
        <authorList>
            <person name="Buettner E."/>
            <person name="Gebauer A.M."/>
            <person name="Hofrichter M."/>
            <person name="Liers C."/>
            <person name="Kellner H."/>
        </authorList>
    </citation>
    <scope>NUCLEOTIDE SEQUENCE [LARGE SCALE GENOMIC DNA]</scope>
    <source>
        <strain evidence="1 2">DSM 105466</strain>
    </source>
</reference>
<comment type="caution">
    <text evidence="1">The sequence shown here is derived from an EMBL/GenBank/DDBJ whole genome shotgun (WGS) entry which is preliminary data.</text>
</comment>
<accession>A0A3E2GU41</accession>
<dbReference type="Proteomes" id="UP000258309">
    <property type="component" value="Unassembled WGS sequence"/>
</dbReference>
<gene>
    <name evidence="1" type="ORF">B7463_g11728</name>
</gene>
<sequence>MEGTIPTTAESHAQRLQDTLKWYFGNQDSDDYATVVATARIFKLHVSTVRKAIQRQLTPAKPPVQPKGRPDYLKPYQHKVLLTHIHKQAYDGNALNKAMVLHATSYLNGNRDLPSMV</sequence>
<evidence type="ECO:0000313" key="2">
    <source>
        <dbReference type="Proteomes" id="UP000258309"/>
    </source>
</evidence>
<dbReference type="AlphaFoldDB" id="A0A3E2GU41"/>
<dbReference type="EMBL" id="NCSJ02000424">
    <property type="protein sequence ID" value="RFU24606.1"/>
    <property type="molecule type" value="Genomic_DNA"/>
</dbReference>
<feature type="non-terminal residue" evidence="1">
    <location>
        <position position="117"/>
    </location>
</feature>
<evidence type="ECO:0000313" key="1">
    <source>
        <dbReference type="EMBL" id="RFU24606.1"/>
    </source>
</evidence>